<dbReference type="SUPFAM" id="SSF101386">
    <property type="entry name" value="all-alpha NTP pyrophosphatases"/>
    <property type="match status" value="1"/>
</dbReference>
<dbReference type="HAMAP" id="MF_01020">
    <property type="entry name" value="HisE"/>
    <property type="match status" value="1"/>
</dbReference>
<dbReference type="Pfam" id="PF01503">
    <property type="entry name" value="PRA-PH"/>
    <property type="match status" value="1"/>
</dbReference>
<evidence type="ECO:0000256" key="14">
    <source>
        <dbReference type="ARBA" id="ARBA00023268"/>
    </source>
</evidence>
<dbReference type="InterPro" id="IPR023019">
    <property type="entry name" value="His_synth_HisIE"/>
</dbReference>
<reference evidence="17 18" key="1">
    <citation type="submission" date="2015-06" db="EMBL/GenBank/DDBJ databases">
        <title>Draft genome sequence of the purine-degrading Clostridium cylindrosporum HC-1 (DSM 605).</title>
        <authorList>
            <person name="Poehlein A."/>
            <person name="Schiel-Bengelsdorf B."/>
            <person name="Bengelsdorf F."/>
            <person name="Daniel R."/>
            <person name="Duerre P."/>
        </authorList>
    </citation>
    <scope>NUCLEOTIDE SEQUENCE [LARGE SCALE GENOMIC DNA]</scope>
    <source>
        <strain evidence="17 18">DSM 605</strain>
    </source>
</reference>
<dbReference type="EMBL" id="LFVU01000006">
    <property type="protein sequence ID" value="KMT22588.1"/>
    <property type="molecule type" value="Genomic_DNA"/>
</dbReference>
<evidence type="ECO:0000256" key="11">
    <source>
        <dbReference type="ARBA" id="ARBA00022801"/>
    </source>
</evidence>
<evidence type="ECO:0000259" key="16">
    <source>
        <dbReference type="Pfam" id="PF01502"/>
    </source>
</evidence>
<evidence type="ECO:0000313" key="17">
    <source>
        <dbReference type="EMBL" id="KMT22588.1"/>
    </source>
</evidence>
<dbReference type="FunFam" id="3.10.20.810:FF:000001">
    <property type="entry name" value="Histidine biosynthesis bifunctional protein HisIE"/>
    <property type="match status" value="1"/>
</dbReference>
<dbReference type="NCBIfam" id="TIGR03188">
    <property type="entry name" value="histidine_hisI"/>
    <property type="match status" value="1"/>
</dbReference>
<keyword evidence="18" id="KW-1185">Reference proteome</keyword>
<dbReference type="EC" id="3.5.4.19" evidence="15"/>
<dbReference type="STRING" id="1121307.CLCY_9c00190"/>
<evidence type="ECO:0000256" key="6">
    <source>
        <dbReference type="ARBA" id="ARBA00007731"/>
    </source>
</evidence>
<dbReference type="Proteomes" id="UP000036756">
    <property type="component" value="Unassembled WGS sequence"/>
</dbReference>
<keyword evidence="11 15" id="KW-0378">Hydrolase</keyword>
<comment type="caution">
    <text evidence="17">The sequence shown here is derived from an EMBL/GenBank/DDBJ whole genome shotgun (WGS) entry which is preliminary data.</text>
</comment>
<organism evidence="17 18">
    <name type="scientific">Clostridium cylindrosporum DSM 605</name>
    <dbReference type="NCBI Taxonomy" id="1121307"/>
    <lineage>
        <taxon>Bacteria</taxon>
        <taxon>Bacillati</taxon>
        <taxon>Bacillota</taxon>
        <taxon>Clostridia</taxon>
        <taxon>Eubacteriales</taxon>
        <taxon>Clostridiaceae</taxon>
        <taxon>Clostridium</taxon>
    </lineage>
</organism>
<evidence type="ECO:0000256" key="10">
    <source>
        <dbReference type="ARBA" id="ARBA00022741"/>
    </source>
</evidence>
<comment type="pathway">
    <text evidence="4 15">Amino-acid biosynthesis; L-histidine biosynthesis; L-histidine from 5-phospho-alpha-D-ribose 1-diphosphate: step 3/9.</text>
</comment>
<comment type="similarity">
    <text evidence="6 15">In the C-terminal section; belongs to the PRA-PH family.</text>
</comment>
<evidence type="ECO:0000256" key="5">
    <source>
        <dbReference type="ARBA" id="ARBA00005204"/>
    </source>
</evidence>
<comment type="catalytic activity">
    <reaction evidence="2 15">
        <text>1-(5-phospho-beta-D-ribosyl)-ATP + H2O = 1-(5-phospho-beta-D-ribosyl)-5'-AMP + diphosphate + H(+)</text>
        <dbReference type="Rhea" id="RHEA:22828"/>
        <dbReference type="ChEBI" id="CHEBI:15377"/>
        <dbReference type="ChEBI" id="CHEBI:15378"/>
        <dbReference type="ChEBI" id="CHEBI:33019"/>
        <dbReference type="ChEBI" id="CHEBI:59457"/>
        <dbReference type="ChEBI" id="CHEBI:73183"/>
        <dbReference type="EC" id="3.6.1.31"/>
    </reaction>
</comment>
<gene>
    <name evidence="15 17" type="primary">hisIE</name>
    <name evidence="15" type="synonym">hisI</name>
    <name evidence="17" type="ORF">CLCY_9c00190</name>
</gene>
<dbReference type="GO" id="GO:0004636">
    <property type="term" value="F:phosphoribosyl-ATP diphosphatase activity"/>
    <property type="evidence" value="ECO:0007669"/>
    <property type="project" value="UniProtKB-UniRule"/>
</dbReference>
<dbReference type="PATRIC" id="fig|1121307.3.peg.2602"/>
<dbReference type="UniPathway" id="UPA00031">
    <property type="reaction ID" value="UER00007"/>
</dbReference>
<evidence type="ECO:0000256" key="2">
    <source>
        <dbReference type="ARBA" id="ARBA00001460"/>
    </source>
</evidence>
<feature type="region of interest" description="Phosphoribosyl-ATP pyrophosphohydrolase" evidence="15">
    <location>
        <begin position="111"/>
        <end position="199"/>
    </location>
</feature>
<dbReference type="SUPFAM" id="SSF141734">
    <property type="entry name" value="HisI-like"/>
    <property type="match status" value="1"/>
</dbReference>
<dbReference type="Gene3D" id="1.10.287.1080">
    <property type="entry name" value="MazG-like"/>
    <property type="match status" value="1"/>
</dbReference>
<evidence type="ECO:0000256" key="1">
    <source>
        <dbReference type="ARBA" id="ARBA00000024"/>
    </source>
</evidence>
<dbReference type="InterPro" id="IPR038019">
    <property type="entry name" value="PRib_AMP_CycHydrolase_sf"/>
</dbReference>
<dbReference type="Pfam" id="PF01502">
    <property type="entry name" value="PRA-CH"/>
    <property type="match status" value="1"/>
</dbReference>
<feature type="domain" description="Phosphoribosyl-AMP cyclohydrolase" evidence="16">
    <location>
        <begin position="25"/>
        <end position="98"/>
    </location>
</feature>
<dbReference type="InterPro" id="IPR026660">
    <property type="entry name" value="PRA-CH"/>
</dbReference>
<comment type="similarity">
    <text evidence="7 15">In the N-terminal section; belongs to the PRA-CH family.</text>
</comment>
<evidence type="ECO:0000256" key="8">
    <source>
        <dbReference type="ARBA" id="ARBA00022490"/>
    </source>
</evidence>
<name>A0A0J8DEH1_CLOCY</name>
<evidence type="ECO:0000256" key="3">
    <source>
        <dbReference type="ARBA" id="ARBA00004496"/>
    </source>
</evidence>
<dbReference type="EC" id="3.6.1.31" evidence="15"/>
<keyword evidence="10 15" id="KW-0547">Nucleotide-binding</keyword>
<dbReference type="CDD" id="cd11534">
    <property type="entry name" value="NTP-PPase_HisIE_like"/>
    <property type="match status" value="1"/>
</dbReference>
<protein>
    <recommendedName>
        <fullName evidence="15">Histidine biosynthesis bifunctional protein HisIE</fullName>
    </recommendedName>
    <domain>
        <recommendedName>
            <fullName evidence="15">Phosphoribosyl-AMP cyclohydrolase</fullName>
            <shortName evidence="15">PRA-CH</shortName>
            <ecNumber evidence="15">3.5.4.19</ecNumber>
        </recommendedName>
    </domain>
    <domain>
        <recommendedName>
            <fullName evidence="15">Phosphoribosyl-ATP pyrophosphatase</fullName>
            <shortName evidence="15">PRA-PH</shortName>
            <ecNumber evidence="15">3.6.1.31</ecNumber>
        </recommendedName>
    </domain>
</protein>
<comment type="pathway">
    <text evidence="5 15">Amino-acid biosynthesis; L-histidine biosynthesis; L-histidine from 5-phospho-alpha-D-ribose 1-diphosphate: step 2/9.</text>
</comment>
<evidence type="ECO:0000256" key="9">
    <source>
        <dbReference type="ARBA" id="ARBA00022605"/>
    </source>
</evidence>
<keyword evidence="8 15" id="KW-0963">Cytoplasm</keyword>
<dbReference type="NCBIfam" id="NF002747">
    <property type="entry name" value="PRK02759.1"/>
    <property type="match status" value="1"/>
</dbReference>
<dbReference type="InterPro" id="IPR008179">
    <property type="entry name" value="HisE"/>
</dbReference>
<proteinExistence type="inferred from homology"/>
<evidence type="ECO:0000256" key="7">
    <source>
        <dbReference type="ARBA" id="ARBA00008299"/>
    </source>
</evidence>
<accession>A0A0J8DEH1</accession>
<dbReference type="HAMAP" id="MF_01019">
    <property type="entry name" value="HisIE"/>
    <property type="match status" value="1"/>
</dbReference>
<dbReference type="GO" id="GO:0000105">
    <property type="term" value="P:L-histidine biosynthetic process"/>
    <property type="evidence" value="ECO:0007669"/>
    <property type="project" value="UniProtKB-UniRule"/>
</dbReference>
<keyword evidence="14 15" id="KW-0511">Multifunctional enzyme</keyword>
<evidence type="ECO:0000313" key="18">
    <source>
        <dbReference type="Proteomes" id="UP000036756"/>
    </source>
</evidence>
<keyword evidence="12 15" id="KW-0067">ATP-binding</keyword>
<dbReference type="AlphaFoldDB" id="A0A0J8DEH1"/>
<dbReference type="HAMAP" id="MF_01021">
    <property type="entry name" value="HisI"/>
    <property type="match status" value="1"/>
</dbReference>
<keyword evidence="9 15" id="KW-0028">Amino-acid biosynthesis</keyword>
<dbReference type="GO" id="GO:0004635">
    <property type="term" value="F:phosphoribosyl-AMP cyclohydrolase activity"/>
    <property type="evidence" value="ECO:0007669"/>
    <property type="project" value="UniProtKB-UniRule"/>
</dbReference>
<dbReference type="NCBIfam" id="NF000768">
    <property type="entry name" value="PRK00051.1"/>
    <property type="match status" value="1"/>
</dbReference>
<keyword evidence="13 15" id="KW-0368">Histidine biosynthesis</keyword>
<dbReference type="GO" id="GO:0005737">
    <property type="term" value="C:cytoplasm"/>
    <property type="evidence" value="ECO:0007669"/>
    <property type="project" value="UniProtKB-SubCell"/>
</dbReference>
<dbReference type="InterPro" id="IPR021130">
    <property type="entry name" value="PRib-ATP_PPHydrolase-like"/>
</dbReference>
<dbReference type="RefSeq" id="WP_048569797.1">
    <property type="nucleotide sequence ID" value="NZ_LFVU01000006.1"/>
</dbReference>
<dbReference type="Gene3D" id="3.10.20.810">
    <property type="entry name" value="Phosphoribosyl-AMP cyclohydrolase"/>
    <property type="match status" value="1"/>
</dbReference>
<evidence type="ECO:0000256" key="15">
    <source>
        <dbReference type="HAMAP-Rule" id="MF_01019"/>
    </source>
</evidence>
<sequence length="199" mass="22747">MEIKYDANGLVPAVIQCVNTGKVLMLGYMNSESLEKTIETKNVWFYSRSRQKLWMKGETSGNIQVVKSIKSDCDNDALLIEVESRGPICHTGNSTCFFNEIEKESEYVNIVDELYKTIVHRKENPVEGSYTNYLFDKGVDKILKKVGEETSEVIIGAKNDSKEEMSYEISDLIYHLLVLMVDRGVKVEDIKAELLKRFK</sequence>
<evidence type="ECO:0000256" key="13">
    <source>
        <dbReference type="ARBA" id="ARBA00023102"/>
    </source>
</evidence>
<comment type="catalytic activity">
    <reaction evidence="1 15">
        <text>1-(5-phospho-beta-D-ribosyl)-5'-AMP + H2O = 1-(5-phospho-beta-D-ribosyl)-5-[(5-phospho-beta-D-ribosylamino)methylideneamino]imidazole-4-carboxamide</text>
        <dbReference type="Rhea" id="RHEA:20049"/>
        <dbReference type="ChEBI" id="CHEBI:15377"/>
        <dbReference type="ChEBI" id="CHEBI:58435"/>
        <dbReference type="ChEBI" id="CHEBI:59457"/>
        <dbReference type="EC" id="3.5.4.19"/>
    </reaction>
</comment>
<evidence type="ECO:0000256" key="4">
    <source>
        <dbReference type="ARBA" id="ARBA00005169"/>
    </source>
</evidence>
<feature type="region of interest" description="Phosphoribosyl-AMP cyclohydrolase" evidence="15">
    <location>
        <begin position="1"/>
        <end position="110"/>
    </location>
</feature>
<evidence type="ECO:0000256" key="12">
    <source>
        <dbReference type="ARBA" id="ARBA00022840"/>
    </source>
</evidence>
<dbReference type="PANTHER" id="PTHR42945">
    <property type="entry name" value="HISTIDINE BIOSYNTHESIS BIFUNCTIONAL PROTEIN"/>
    <property type="match status" value="1"/>
</dbReference>
<dbReference type="PANTHER" id="PTHR42945:SF9">
    <property type="entry name" value="HISTIDINE BIOSYNTHESIS BIFUNCTIONAL PROTEIN HISIE"/>
    <property type="match status" value="1"/>
</dbReference>
<dbReference type="GO" id="GO:0005524">
    <property type="term" value="F:ATP binding"/>
    <property type="evidence" value="ECO:0007669"/>
    <property type="project" value="UniProtKB-KW"/>
</dbReference>
<dbReference type="InterPro" id="IPR002496">
    <property type="entry name" value="PRib_AMP_CycHydrolase_dom"/>
</dbReference>
<comment type="subcellular location">
    <subcellularLocation>
        <location evidence="3 15">Cytoplasm</location>
    </subcellularLocation>
</comment>